<accession>A0ABP8PUW3</accession>
<dbReference type="Proteomes" id="UP001501321">
    <property type="component" value="Unassembled WGS sequence"/>
</dbReference>
<organism evidence="1 2">
    <name type="scientific">Pseudaeromonas paramecii</name>
    <dbReference type="NCBI Taxonomy" id="2138166"/>
    <lineage>
        <taxon>Bacteria</taxon>
        <taxon>Pseudomonadati</taxon>
        <taxon>Pseudomonadota</taxon>
        <taxon>Gammaproteobacteria</taxon>
        <taxon>Aeromonadales</taxon>
        <taxon>Aeromonadaceae</taxon>
        <taxon>Pseudaeromonas</taxon>
    </lineage>
</organism>
<sequence length="179" mass="19498">MLKSGELNTRLTWIGQGDGTPPSWTVLGSMWGKLVAPKSAGRESQASIYASGTTFISIRPRSGVLPGQLLKQGGDWFLIEDINGTPGELQLAARKLAGEPAQYIPKSGESYMVTAWLAQENILVGARSEPRQQIDLILPELVWPFARVGDQLSMRGRLYRIEGKVEGSDNGTTLRVMVS</sequence>
<evidence type="ECO:0008006" key="3">
    <source>
        <dbReference type="Google" id="ProtNLM"/>
    </source>
</evidence>
<protein>
    <recommendedName>
        <fullName evidence="3">Head-tail adaptor protein</fullName>
    </recommendedName>
</protein>
<proteinExistence type="predicted"/>
<evidence type="ECO:0000313" key="2">
    <source>
        <dbReference type="Proteomes" id="UP001501321"/>
    </source>
</evidence>
<gene>
    <name evidence="1" type="ORF">GCM10023095_03040</name>
</gene>
<name>A0ABP8PUW3_9GAMM</name>
<dbReference type="EMBL" id="BAABFC010000001">
    <property type="protein sequence ID" value="GAA4493220.1"/>
    <property type="molecule type" value="Genomic_DNA"/>
</dbReference>
<dbReference type="RefSeq" id="WP_345009356.1">
    <property type="nucleotide sequence ID" value="NZ_BAABFC010000001.1"/>
</dbReference>
<evidence type="ECO:0000313" key="1">
    <source>
        <dbReference type="EMBL" id="GAA4493220.1"/>
    </source>
</evidence>
<comment type="caution">
    <text evidence="1">The sequence shown here is derived from an EMBL/GenBank/DDBJ whole genome shotgun (WGS) entry which is preliminary data.</text>
</comment>
<keyword evidence="2" id="KW-1185">Reference proteome</keyword>
<reference evidence="2" key="1">
    <citation type="journal article" date="2019" name="Int. J. Syst. Evol. Microbiol.">
        <title>The Global Catalogue of Microorganisms (GCM) 10K type strain sequencing project: providing services to taxonomists for standard genome sequencing and annotation.</title>
        <authorList>
            <consortium name="The Broad Institute Genomics Platform"/>
            <consortium name="The Broad Institute Genome Sequencing Center for Infectious Disease"/>
            <person name="Wu L."/>
            <person name="Ma J."/>
        </authorList>
    </citation>
    <scope>NUCLEOTIDE SEQUENCE [LARGE SCALE GENOMIC DNA]</scope>
    <source>
        <strain evidence="2">JCM 32226</strain>
    </source>
</reference>